<evidence type="ECO:0000313" key="1">
    <source>
        <dbReference type="EnsemblPlants" id="MELO3C035295.2.1"/>
    </source>
</evidence>
<sequence>MLGRPHYDKDDGSAGRVPLYRKACKRCCTGCTLHNVEIEFPVSLGLLVISVNSEVHFIVDRYRKRKIVFGWLHAIFRSKLAGSPGGGVTSFPLDVEGLTLALLNTPEELFLILHFTFLCL</sequence>
<dbReference type="EnsemblPlants" id="MELO3C035295.2.1">
    <property type="protein sequence ID" value="MELO3C035295.2.1"/>
    <property type="gene ID" value="MELO3C035295.2"/>
</dbReference>
<organism evidence="1">
    <name type="scientific">Cucumis melo</name>
    <name type="common">Muskmelon</name>
    <dbReference type="NCBI Taxonomy" id="3656"/>
    <lineage>
        <taxon>Eukaryota</taxon>
        <taxon>Viridiplantae</taxon>
        <taxon>Streptophyta</taxon>
        <taxon>Embryophyta</taxon>
        <taxon>Tracheophyta</taxon>
        <taxon>Spermatophyta</taxon>
        <taxon>Magnoliopsida</taxon>
        <taxon>eudicotyledons</taxon>
        <taxon>Gunneridae</taxon>
        <taxon>Pentapetalae</taxon>
        <taxon>rosids</taxon>
        <taxon>fabids</taxon>
        <taxon>Cucurbitales</taxon>
        <taxon>Cucurbitaceae</taxon>
        <taxon>Benincaseae</taxon>
        <taxon>Cucumis</taxon>
    </lineage>
</organism>
<protein>
    <submittedName>
        <fullName evidence="1">Uncharacterized protein</fullName>
    </submittedName>
</protein>
<name>A0A9I9ELC1_CUCME</name>
<accession>A0A9I9ELC1</accession>
<dbReference type="Gramene" id="MELO3C035295.2.1">
    <property type="protein sequence ID" value="MELO3C035295.2.1"/>
    <property type="gene ID" value="MELO3C035295.2"/>
</dbReference>
<reference evidence="1" key="1">
    <citation type="submission" date="2023-03" db="UniProtKB">
        <authorList>
            <consortium name="EnsemblPlants"/>
        </authorList>
    </citation>
    <scope>IDENTIFICATION</scope>
</reference>
<proteinExistence type="predicted"/>
<dbReference type="AlphaFoldDB" id="A0A9I9ELC1"/>